<keyword evidence="1" id="KW-1133">Transmembrane helix</keyword>
<evidence type="ECO:0000259" key="2">
    <source>
        <dbReference type="Pfam" id="PF00884"/>
    </source>
</evidence>
<dbReference type="RefSeq" id="WP_203170423.1">
    <property type="nucleotide sequence ID" value="NZ_JAEVLS010000008.1"/>
</dbReference>
<feature type="transmembrane region" description="Helical" evidence="1">
    <location>
        <begin position="46"/>
        <end position="74"/>
    </location>
</feature>
<proteinExistence type="predicted"/>
<keyword evidence="1" id="KW-0812">Transmembrane</keyword>
<dbReference type="PIRSF" id="PIRSF004950">
    <property type="entry name" value="Mmb_sulf_HI0842"/>
    <property type="match status" value="1"/>
</dbReference>
<evidence type="ECO:0000313" key="5">
    <source>
        <dbReference type="Proteomes" id="UP000661077"/>
    </source>
</evidence>
<dbReference type="Gene3D" id="3.40.720.10">
    <property type="entry name" value="Alkaline Phosphatase, subunit A"/>
    <property type="match status" value="1"/>
</dbReference>
<dbReference type="Pfam" id="PF11893">
    <property type="entry name" value="DUF3413"/>
    <property type="match status" value="1"/>
</dbReference>
<dbReference type="Pfam" id="PF00884">
    <property type="entry name" value="Sulfatase"/>
    <property type="match status" value="1"/>
</dbReference>
<reference evidence="4 5" key="1">
    <citation type="journal article" date="2021" name="Int. J. Syst. Evol. Microbiol.">
        <title>Steroidobacter gossypii sp. nov., isolated from soil of cotton cropping field.</title>
        <authorList>
            <person name="Huang R."/>
            <person name="Yang S."/>
            <person name="Zhen C."/>
            <person name="Liu W."/>
        </authorList>
    </citation>
    <scope>NUCLEOTIDE SEQUENCE [LARGE SCALE GENOMIC DNA]</scope>
    <source>
        <strain evidence="4 5">S1-65</strain>
    </source>
</reference>
<dbReference type="Proteomes" id="UP000661077">
    <property type="component" value="Unassembled WGS sequence"/>
</dbReference>
<name>A0ABS1X4X0_9GAMM</name>
<gene>
    <name evidence="4" type="ORF">JM946_26375</name>
</gene>
<evidence type="ECO:0000256" key="1">
    <source>
        <dbReference type="SAM" id="Phobius"/>
    </source>
</evidence>
<feature type="transmembrane region" description="Helical" evidence="1">
    <location>
        <begin position="139"/>
        <end position="159"/>
    </location>
</feature>
<dbReference type="CDD" id="cd16148">
    <property type="entry name" value="sulfatase_like"/>
    <property type="match status" value="1"/>
</dbReference>
<feature type="domain" description="Sulfatase N-terminal" evidence="2">
    <location>
        <begin position="255"/>
        <end position="529"/>
    </location>
</feature>
<dbReference type="InterPro" id="IPR012159">
    <property type="entry name" value="YejM-like"/>
</dbReference>
<feature type="domain" description="Inner membrane protein YejM N-terminal" evidence="3">
    <location>
        <begin position="3"/>
        <end position="248"/>
    </location>
</feature>
<dbReference type="PANTHER" id="PTHR43751:SF3">
    <property type="entry name" value="SULFATASE N-TERMINAL DOMAIN-CONTAINING PROTEIN"/>
    <property type="match status" value="1"/>
</dbReference>
<dbReference type="InterPro" id="IPR052701">
    <property type="entry name" value="GAG_Ulvan_Degrading_Sulfatases"/>
</dbReference>
<protein>
    <submittedName>
        <fullName evidence="4">DUF3413 domain-containing protein</fullName>
    </submittedName>
</protein>
<feature type="transmembrane region" description="Helical" evidence="1">
    <location>
        <begin position="171"/>
        <end position="190"/>
    </location>
</feature>
<accession>A0ABS1X4X0</accession>
<keyword evidence="1" id="KW-0472">Membrane</keyword>
<dbReference type="InterPro" id="IPR017850">
    <property type="entry name" value="Alkaline_phosphatase_core_sf"/>
</dbReference>
<dbReference type="SUPFAM" id="SSF53649">
    <property type="entry name" value="Alkaline phosphatase-like"/>
    <property type="match status" value="1"/>
</dbReference>
<evidence type="ECO:0000259" key="3">
    <source>
        <dbReference type="Pfam" id="PF11893"/>
    </source>
</evidence>
<comment type="caution">
    <text evidence="4">The sequence shown here is derived from an EMBL/GenBank/DDBJ whole genome shotgun (WGS) entry which is preliminary data.</text>
</comment>
<organism evidence="4 5">
    <name type="scientific">Steroidobacter gossypii</name>
    <dbReference type="NCBI Taxonomy" id="2805490"/>
    <lineage>
        <taxon>Bacteria</taxon>
        <taxon>Pseudomonadati</taxon>
        <taxon>Pseudomonadota</taxon>
        <taxon>Gammaproteobacteria</taxon>
        <taxon>Steroidobacterales</taxon>
        <taxon>Steroidobacteraceae</taxon>
        <taxon>Steroidobacter</taxon>
    </lineage>
</organism>
<keyword evidence="5" id="KW-1185">Reference proteome</keyword>
<evidence type="ECO:0000313" key="4">
    <source>
        <dbReference type="EMBL" id="MBM0108272.1"/>
    </source>
</evidence>
<sequence length="632" mass="70969">MTSYKERRHRLLRWWGGLLLTTLVLLLLVSLRYFEVIDLDGRPASLLFRASMLVGHFTTLAAVALLPALVLIVLWPRPRLVIPLGVLLGAATVALVLIDTQIFQLYRFHINAGVLNLLFGGAAAETFVFSAAMYAQAGLIAAAILAAVGIACGWFWRRLASAPQRSPMRRAIVAVIVTSLLSFHLVHIWADAVSYEPILEQTEVLPMRYAATAKRMLRSYGVALPNVQVAHTEHSGKALSYPLQPLACKSPENPPNIVVIAIDSWRFDELNAQVTPNIEKFAQRSARFLDHYSGGNATRIGMFSLFYSIPGTYWHRILAERQGPVLIEQLFRLNYDVQVFRSAPLYSPEFDRTVFSRVKGVRMRSDGDDPAAWDRDLTNDFLKYLETRSATGPFFALLFYDAPHSFAHPKDYPQHFQPAASHVNYLQLDNETDPLPLLNRYRNSLHYVDSLVGEAFAAMEARGLLENSLVIVTGDHGQEFNDNEQNYWGHASNFTRYQTGVPFLLYAPGLEPKTYKHRTTHFDVMPTVLHDYLGCDTPFPTYSVGEPLFEPGGREIIVMSEYADFAIKHGNQTAVVRKHRMEIRDEDYLELDTSLAPDVIAGALEQKARFVNGDLRSLQRSGEGVRHGAGSH</sequence>
<feature type="transmembrane region" description="Helical" evidence="1">
    <location>
        <begin position="80"/>
        <end position="98"/>
    </location>
</feature>
<dbReference type="EMBL" id="JAEVLS010000008">
    <property type="protein sequence ID" value="MBM0108272.1"/>
    <property type="molecule type" value="Genomic_DNA"/>
</dbReference>
<dbReference type="InterPro" id="IPR000917">
    <property type="entry name" value="Sulfatase_N"/>
</dbReference>
<feature type="transmembrane region" description="Helical" evidence="1">
    <location>
        <begin position="12"/>
        <end position="34"/>
    </location>
</feature>
<dbReference type="InterPro" id="IPR024588">
    <property type="entry name" value="YejM_N"/>
</dbReference>
<dbReference type="PANTHER" id="PTHR43751">
    <property type="entry name" value="SULFATASE"/>
    <property type="match status" value="1"/>
</dbReference>